<dbReference type="InterPro" id="IPR051466">
    <property type="entry name" value="D-amino_acid_metab_enzyme"/>
</dbReference>
<dbReference type="PANTHER" id="PTHR28004:SF8">
    <property type="entry name" value="D-SERINE DEAMINASE"/>
    <property type="match status" value="1"/>
</dbReference>
<comment type="similarity">
    <text evidence="1">Belongs to the DSD1 family.</text>
</comment>
<evidence type="ECO:0000259" key="3">
    <source>
        <dbReference type="SMART" id="SM01119"/>
    </source>
</evidence>
<evidence type="ECO:0000256" key="2">
    <source>
        <dbReference type="ARBA" id="ARBA00023239"/>
    </source>
</evidence>
<keyword evidence="2" id="KW-0456">Lyase</keyword>
<dbReference type="Gene3D" id="2.40.37.20">
    <property type="entry name" value="D-serine dehydratase-like domain"/>
    <property type="match status" value="1"/>
</dbReference>
<accession>A0A936YN34</accession>
<dbReference type="InterPro" id="IPR026956">
    <property type="entry name" value="D-ser_dehydrat-like_dom"/>
</dbReference>
<protein>
    <submittedName>
        <fullName evidence="4">Amino acid deaminase</fullName>
    </submittedName>
</protein>
<sequence>MDTQRISEITTSPFEKGLPAGWESMAVADIGKQGLSLFDETLPMPCAVLRQSALEHNSQWMRSFLAASGASIAPHGKTTLSPQLFRRQLDDGAWGITLSNIHQVKMARHFGVDRIVFANQLVGKAGMDYVLDEIAANPAVDFYCLVDSVENVEALAAAARRRKAGRPLQVLIEGGVVNRRTGCRTLEDAMRVARAVAAHKPYLSLRGVEGFEGVISSPDPEEAAASIRRFLAFLVDIALACEQEGLLADEEIILSAGGSAYFDLVAGTFGSAGLQRSFRVVIRSGCYLTHDSNMYRKLADQLMQRSEVAKSLREPLRPALEVWSYVQSRPEPSLAIVTLGKRDATHDAGLPVPFAWLRPGAKLPATPIGEGYEAIEMNDQHLFLRVPVDTPLAIGDFIGFGISHPCLTFDKWRVISVVDDDYKVVSAISTCF</sequence>
<evidence type="ECO:0000256" key="1">
    <source>
        <dbReference type="ARBA" id="ARBA00005323"/>
    </source>
</evidence>
<dbReference type="PANTHER" id="PTHR28004">
    <property type="entry name" value="ZGC:162816-RELATED"/>
    <property type="match status" value="1"/>
</dbReference>
<dbReference type="InterPro" id="IPR029066">
    <property type="entry name" value="PLP-binding_barrel"/>
</dbReference>
<dbReference type="Proteomes" id="UP000633219">
    <property type="component" value="Unassembled WGS sequence"/>
</dbReference>
<evidence type="ECO:0000313" key="4">
    <source>
        <dbReference type="EMBL" id="MBL0373480.1"/>
    </source>
</evidence>
<dbReference type="GO" id="GO:0016829">
    <property type="term" value="F:lyase activity"/>
    <property type="evidence" value="ECO:0007669"/>
    <property type="project" value="UniProtKB-KW"/>
</dbReference>
<organism evidence="4 5">
    <name type="scientific">Rhizobium setariae</name>
    <dbReference type="NCBI Taxonomy" id="2801340"/>
    <lineage>
        <taxon>Bacteria</taxon>
        <taxon>Pseudomonadati</taxon>
        <taxon>Pseudomonadota</taxon>
        <taxon>Alphaproteobacteria</taxon>
        <taxon>Hyphomicrobiales</taxon>
        <taxon>Rhizobiaceae</taxon>
        <taxon>Rhizobium/Agrobacterium group</taxon>
        <taxon>Rhizobium</taxon>
    </lineage>
</organism>
<dbReference type="Pfam" id="PF01168">
    <property type="entry name" value="Ala_racemase_N"/>
    <property type="match status" value="1"/>
</dbReference>
<dbReference type="CDD" id="cd06818">
    <property type="entry name" value="PLPDE_III_cryptic_DSD"/>
    <property type="match status" value="1"/>
</dbReference>
<keyword evidence="5" id="KW-1185">Reference proteome</keyword>
<dbReference type="SUPFAM" id="SSF51419">
    <property type="entry name" value="PLP-binding barrel"/>
    <property type="match status" value="1"/>
</dbReference>
<evidence type="ECO:0000313" key="5">
    <source>
        <dbReference type="Proteomes" id="UP000633219"/>
    </source>
</evidence>
<dbReference type="InterPro" id="IPR042208">
    <property type="entry name" value="D-ser_dehydrat-like_sf"/>
</dbReference>
<dbReference type="Pfam" id="PF14031">
    <property type="entry name" value="D-ser_dehydrat"/>
    <property type="match status" value="1"/>
</dbReference>
<dbReference type="SMART" id="SM01119">
    <property type="entry name" value="D-ser_dehydrat"/>
    <property type="match status" value="1"/>
</dbReference>
<name>A0A936YN34_9HYPH</name>
<dbReference type="AlphaFoldDB" id="A0A936YN34"/>
<feature type="domain" description="D-serine dehydratase-like" evidence="3">
    <location>
        <begin position="319"/>
        <end position="419"/>
    </location>
</feature>
<dbReference type="EMBL" id="JAEQNC010000008">
    <property type="protein sequence ID" value="MBL0373480.1"/>
    <property type="molecule type" value="Genomic_DNA"/>
</dbReference>
<proteinExistence type="inferred from homology"/>
<reference evidence="4" key="1">
    <citation type="submission" date="2021-01" db="EMBL/GenBank/DDBJ databases">
        <title>Rhizobium sp. strain KVB221 16S ribosomal RNA gene Genome sequencing and assembly.</title>
        <authorList>
            <person name="Kang M."/>
        </authorList>
    </citation>
    <scope>NUCLEOTIDE SEQUENCE</scope>
    <source>
        <strain evidence="4">KVB221</strain>
    </source>
</reference>
<gene>
    <name evidence="4" type="ORF">JJB09_15725</name>
</gene>
<dbReference type="Gene3D" id="3.20.20.10">
    <property type="entry name" value="Alanine racemase"/>
    <property type="match status" value="1"/>
</dbReference>
<comment type="caution">
    <text evidence="4">The sequence shown here is derived from an EMBL/GenBank/DDBJ whole genome shotgun (WGS) entry which is preliminary data.</text>
</comment>
<dbReference type="InterPro" id="IPR001608">
    <property type="entry name" value="Ala_racemase_N"/>
</dbReference>
<dbReference type="RefSeq" id="WP_201660012.1">
    <property type="nucleotide sequence ID" value="NZ_JAEQNC010000008.1"/>
</dbReference>